<dbReference type="EMBL" id="QTSX02006626">
    <property type="protein sequence ID" value="KAJ9052672.1"/>
    <property type="molecule type" value="Genomic_DNA"/>
</dbReference>
<protein>
    <submittedName>
        <fullName evidence="1">Uncharacterized protein</fullName>
    </submittedName>
</protein>
<reference evidence="1" key="1">
    <citation type="submission" date="2022-04" db="EMBL/GenBank/DDBJ databases">
        <title>Genome of the entomopathogenic fungus Entomophthora muscae.</title>
        <authorList>
            <person name="Elya C."/>
            <person name="Lovett B.R."/>
            <person name="Lee E."/>
            <person name="Macias A.M."/>
            <person name="Hajek A.E."/>
            <person name="De Bivort B.L."/>
            <person name="Kasson M.T."/>
            <person name="De Fine Licht H.H."/>
            <person name="Stajich J.E."/>
        </authorList>
    </citation>
    <scope>NUCLEOTIDE SEQUENCE</scope>
    <source>
        <strain evidence="1">Berkeley</strain>
    </source>
</reference>
<keyword evidence="2" id="KW-1185">Reference proteome</keyword>
<name>A0ACC2RRF7_9FUNG</name>
<gene>
    <name evidence="1" type="ORF">DSO57_1032048</name>
</gene>
<sequence>MRQSIPKYVREHLHKFHQLEQPWQTQVDSTLNTYLSNFKRLVQQLNVFSMYSFNQLQQVADFAVNGLNKLRAAFDQESAVTATAIAKLQSQVDELATAKPDVPPSPPDTGTCAVETLTTLEESVCQLWARQPPLNLKQSFSCV</sequence>
<evidence type="ECO:0000313" key="2">
    <source>
        <dbReference type="Proteomes" id="UP001165960"/>
    </source>
</evidence>
<organism evidence="1 2">
    <name type="scientific">Entomophthora muscae</name>
    <dbReference type="NCBI Taxonomy" id="34485"/>
    <lineage>
        <taxon>Eukaryota</taxon>
        <taxon>Fungi</taxon>
        <taxon>Fungi incertae sedis</taxon>
        <taxon>Zoopagomycota</taxon>
        <taxon>Entomophthoromycotina</taxon>
        <taxon>Entomophthoromycetes</taxon>
        <taxon>Entomophthorales</taxon>
        <taxon>Entomophthoraceae</taxon>
        <taxon>Entomophthora</taxon>
    </lineage>
</organism>
<dbReference type="Proteomes" id="UP001165960">
    <property type="component" value="Unassembled WGS sequence"/>
</dbReference>
<evidence type="ECO:0000313" key="1">
    <source>
        <dbReference type="EMBL" id="KAJ9052672.1"/>
    </source>
</evidence>
<accession>A0ACC2RRF7</accession>
<proteinExistence type="predicted"/>
<comment type="caution">
    <text evidence="1">The sequence shown here is derived from an EMBL/GenBank/DDBJ whole genome shotgun (WGS) entry which is preliminary data.</text>
</comment>